<dbReference type="AlphaFoldDB" id="A0A5E4GH52"/>
<feature type="non-terminal residue" evidence="1">
    <location>
        <position position="60"/>
    </location>
</feature>
<accession>A0A5E4GH52</accession>
<dbReference type="Proteomes" id="UP000327085">
    <property type="component" value="Unassembled WGS sequence"/>
</dbReference>
<gene>
    <name evidence="1" type="ORF">ALMOND_2B005197</name>
</gene>
<evidence type="ECO:0000313" key="2">
    <source>
        <dbReference type="Proteomes" id="UP000327085"/>
    </source>
</evidence>
<evidence type="ECO:0000313" key="1">
    <source>
        <dbReference type="EMBL" id="VVA38980.1"/>
    </source>
</evidence>
<proteinExistence type="predicted"/>
<name>A0A5E4GH52_PRUDU</name>
<organism evidence="1 2">
    <name type="scientific">Prunus dulcis</name>
    <name type="common">Almond</name>
    <name type="synonym">Amygdalus dulcis</name>
    <dbReference type="NCBI Taxonomy" id="3755"/>
    <lineage>
        <taxon>Eukaryota</taxon>
        <taxon>Viridiplantae</taxon>
        <taxon>Streptophyta</taxon>
        <taxon>Embryophyta</taxon>
        <taxon>Tracheophyta</taxon>
        <taxon>Spermatophyta</taxon>
        <taxon>Magnoliopsida</taxon>
        <taxon>eudicotyledons</taxon>
        <taxon>Gunneridae</taxon>
        <taxon>Pentapetalae</taxon>
        <taxon>rosids</taxon>
        <taxon>fabids</taxon>
        <taxon>Rosales</taxon>
        <taxon>Rosaceae</taxon>
        <taxon>Amygdaloideae</taxon>
        <taxon>Amygdaleae</taxon>
        <taxon>Prunus</taxon>
    </lineage>
</organism>
<dbReference type="EMBL" id="CABIKO010000720">
    <property type="protein sequence ID" value="VVA38980.1"/>
    <property type="molecule type" value="Genomic_DNA"/>
</dbReference>
<dbReference type="InParanoid" id="A0A5E4GH52"/>
<dbReference type="Gramene" id="VVA38980">
    <property type="protein sequence ID" value="VVA38980"/>
    <property type="gene ID" value="Prudul26B005197"/>
</dbReference>
<protein>
    <submittedName>
        <fullName evidence="1">PREDICTED: TMV resistance N</fullName>
    </submittedName>
</protein>
<sequence length="60" mass="6755">MIESIPANIEQASWLFCLSLINCKSLQSLPELPLKLYSLKAHVCTPLNTVSRPRTALNTW</sequence>
<reference evidence="2" key="1">
    <citation type="journal article" date="2020" name="Plant J.">
        <title>Transposons played a major role in the diversification between the closely related almond and peach genomes: results from the almond genome sequence.</title>
        <authorList>
            <person name="Alioto T."/>
            <person name="Alexiou K.G."/>
            <person name="Bardil A."/>
            <person name="Barteri F."/>
            <person name="Castanera R."/>
            <person name="Cruz F."/>
            <person name="Dhingra A."/>
            <person name="Duval H."/>
            <person name="Fernandez I Marti A."/>
            <person name="Frias L."/>
            <person name="Galan B."/>
            <person name="Garcia J.L."/>
            <person name="Howad W."/>
            <person name="Gomez-Garrido J."/>
            <person name="Gut M."/>
            <person name="Julca I."/>
            <person name="Morata J."/>
            <person name="Puigdomenech P."/>
            <person name="Ribeca P."/>
            <person name="Rubio Cabetas M.J."/>
            <person name="Vlasova A."/>
            <person name="Wirthensohn M."/>
            <person name="Garcia-Mas J."/>
            <person name="Gabaldon T."/>
            <person name="Casacuberta J.M."/>
            <person name="Arus P."/>
        </authorList>
    </citation>
    <scope>NUCLEOTIDE SEQUENCE [LARGE SCALE GENOMIC DNA]</scope>
    <source>
        <strain evidence="2">cv. Texas</strain>
    </source>
</reference>